<evidence type="ECO:0000313" key="2">
    <source>
        <dbReference type="EMBL" id="XBY43411.1"/>
    </source>
</evidence>
<name>A0AAU7X8T1_9HYPH</name>
<dbReference type="Pfam" id="PF01965">
    <property type="entry name" value="DJ-1_PfpI"/>
    <property type="match status" value="1"/>
</dbReference>
<dbReference type="PANTHER" id="PTHR48094">
    <property type="entry name" value="PROTEIN/NUCLEIC ACID DEGLYCASE DJ-1-RELATED"/>
    <property type="match status" value="1"/>
</dbReference>
<dbReference type="InterPro" id="IPR050325">
    <property type="entry name" value="Prot/Nucl_acid_deglycase"/>
</dbReference>
<dbReference type="EMBL" id="CP158568">
    <property type="protein sequence ID" value="XBY43411.1"/>
    <property type="molecule type" value="Genomic_DNA"/>
</dbReference>
<dbReference type="InterPro" id="IPR029062">
    <property type="entry name" value="Class_I_gatase-like"/>
</dbReference>
<organism evidence="2">
    <name type="scientific">Methyloraptor flagellatus</name>
    <dbReference type="NCBI Taxonomy" id="3162530"/>
    <lineage>
        <taxon>Bacteria</taxon>
        <taxon>Pseudomonadati</taxon>
        <taxon>Pseudomonadota</taxon>
        <taxon>Alphaproteobacteria</taxon>
        <taxon>Hyphomicrobiales</taxon>
        <taxon>Ancalomicrobiaceae</taxon>
        <taxon>Methyloraptor</taxon>
    </lineage>
</organism>
<reference evidence="2" key="1">
    <citation type="submission" date="2024-06" db="EMBL/GenBank/DDBJ databases">
        <title>Methylostella associata gen. nov., sp. nov., a novel Ancalomicrobiaceae-affiliated facultatively methylotrophic bacteria that feed on methanotrophs of the genus Methylococcus.</title>
        <authorList>
            <person name="Saltykova V."/>
            <person name="Danilova O.V."/>
            <person name="Oshkin I.Y."/>
            <person name="Belova S.E."/>
            <person name="Pimenov N.V."/>
            <person name="Dedysh S.N."/>
        </authorList>
    </citation>
    <scope>NUCLEOTIDE SEQUENCE</scope>
    <source>
        <strain evidence="2">S20</strain>
    </source>
</reference>
<gene>
    <name evidence="2" type="ORF">ABS361_15085</name>
</gene>
<dbReference type="SUPFAM" id="SSF52317">
    <property type="entry name" value="Class I glutamine amidotransferase-like"/>
    <property type="match status" value="1"/>
</dbReference>
<dbReference type="InterPro" id="IPR002818">
    <property type="entry name" value="DJ-1/PfpI"/>
</dbReference>
<evidence type="ECO:0000259" key="1">
    <source>
        <dbReference type="Pfam" id="PF01965"/>
    </source>
</evidence>
<dbReference type="GO" id="GO:0005737">
    <property type="term" value="C:cytoplasm"/>
    <property type="evidence" value="ECO:0007669"/>
    <property type="project" value="TreeGrafter"/>
</dbReference>
<feature type="domain" description="DJ-1/PfpI" evidence="1">
    <location>
        <begin position="3"/>
        <end position="167"/>
    </location>
</feature>
<keyword evidence="2" id="KW-0378">Hydrolase</keyword>
<keyword evidence="2" id="KW-0326">Glycosidase</keyword>
<proteinExistence type="predicted"/>
<dbReference type="GO" id="GO:0016798">
    <property type="term" value="F:hydrolase activity, acting on glycosyl bonds"/>
    <property type="evidence" value="ECO:0007669"/>
    <property type="project" value="UniProtKB-KW"/>
</dbReference>
<dbReference type="RefSeq" id="WP_407048510.1">
    <property type="nucleotide sequence ID" value="NZ_CP158568.1"/>
</dbReference>
<dbReference type="Gene3D" id="3.40.50.880">
    <property type="match status" value="1"/>
</dbReference>
<protein>
    <submittedName>
        <fullName evidence="2">Type 1 glutamine amidotransferase family protein</fullName>
        <ecNumber evidence="2">3.2.-.-</ecNumber>
    </submittedName>
</protein>
<sequence length="191" mass="19441">MPRIALALTPSFADWECALVTAVARSYLGAEVVTATPDGAPVVSMGGLKVMPDIGFEALDPGAFDALLVPGGLAWEQDIAPDIAPMVRAFRAQGRVVGGICAAASALAGTGALDAVAHTGNALQAHAQHAGYHGAARYIDQPQAVSENGVITAPGSAPFTFAVEVLKALGLWTPEAEAELAVFAAEHTRTA</sequence>
<dbReference type="KEGG" id="mflg:ABS361_15085"/>
<keyword evidence="2" id="KW-0315">Glutamine amidotransferase</keyword>
<dbReference type="PANTHER" id="PTHR48094:SF19">
    <property type="entry name" value="DJ-1_PFPI DOMAIN-CONTAINING PROTEIN"/>
    <property type="match status" value="1"/>
</dbReference>
<dbReference type="AlphaFoldDB" id="A0AAU7X8T1"/>
<dbReference type="EC" id="3.2.-.-" evidence="2"/>
<dbReference type="CDD" id="cd03140">
    <property type="entry name" value="GATase1_PfpI_3"/>
    <property type="match status" value="1"/>
</dbReference>
<accession>A0AAU7X8T1</accession>